<reference evidence="1" key="1">
    <citation type="submission" date="2021-07" db="EMBL/GenBank/DDBJ databases">
        <title>Complete Genome Sequences of Mycobacterium farcinogenes Isolated from Clinical Specimens from Patients in Thailand.</title>
        <authorList>
            <person name="Sodsai P."/>
        </authorList>
    </citation>
    <scope>NUCLEOTIDE SEQUENCE</scope>
    <source>
        <strain evidence="1">BKK/CU-MFGFA-001</strain>
    </source>
</reference>
<name>A0ACD1FR81_MYCFR</name>
<evidence type="ECO:0000313" key="2">
    <source>
        <dbReference type="Proteomes" id="UP000825598"/>
    </source>
</evidence>
<protein>
    <submittedName>
        <fullName evidence="1">Uncharacterized protein</fullName>
    </submittedName>
</protein>
<dbReference type="EMBL" id="CP081675">
    <property type="protein sequence ID" value="QZH69557.1"/>
    <property type="molecule type" value="Genomic_DNA"/>
</dbReference>
<geneLocation type="plasmid" evidence="1 2">
    <name>unnamed2</name>
</geneLocation>
<sequence>MDNDDGEGLDLAEHACAIGEQLHPAYWDGHAARVALVEKKRHTEQARGRRQVRNRPSPGGEPR</sequence>
<organism evidence="1 2">
    <name type="scientific">Mycolicibacterium farcinogenes</name>
    <name type="common">Mycobacterium farcinogenes</name>
    <dbReference type="NCBI Taxonomy" id="1802"/>
    <lineage>
        <taxon>Bacteria</taxon>
        <taxon>Bacillati</taxon>
        <taxon>Actinomycetota</taxon>
        <taxon>Actinomycetes</taxon>
        <taxon>Mycobacteriales</taxon>
        <taxon>Mycobacteriaceae</taxon>
        <taxon>Mycolicibacterium</taxon>
    </lineage>
</organism>
<keyword evidence="2" id="KW-1185">Reference proteome</keyword>
<dbReference type="Proteomes" id="UP000825598">
    <property type="component" value="Plasmid unnamed2"/>
</dbReference>
<proteinExistence type="predicted"/>
<accession>A0ACD1FR81</accession>
<evidence type="ECO:0000313" key="1">
    <source>
        <dbReference type="EMBL" id="QZH69557.1"/>
    </source>
</evidence>
<gene>
    <name evidence="1" type="ORF">K6L26_31115</name>
</gene>
<keyword evidence="1" id="KW-0614">Plasmid</keyword>